<organism evidence="3 4">
    <name type="scientific">Stenotrophobium rhamnosiphilum</name>
    <dbReference type="NCBI Taxonomy" id="2029166"/>
    <lineage>
        <taxon>Bacteria</taxon>
        <taxon>Pseudomonadati</taxon>
        <taxon>Pseudomonadota</taxon>
        <taxon>Gammaproteobacteria</taxon>
        <taxon>Nevskiales</taxon>
        <taxon>Nevskiaceae</taxon>
        <taxon>Stenotrophobium</taxon>
    </lineage>
</organism>
<dbReference type="AlphaFoldDB" id="A0A2T5MDJ0"/>
<name>A0A2T5MDJ0_9GAMM</name>
<dbReference type="SUPFAM" id="SSF53328">
    <property type="entry name" value="Formyltransferase"/>
    <property type="match status" value="1"/>
</dbReference>
<dbReference type="Pfam" id="PF02911">
    <property type="entry name" value="Formyl_trans_C"/>
    <property type="match status" value="1"/>
</dbReference>
<dbReference type="GO" id="GO:0005829">
    <property type="term" value="C:cytosol"/>
    <property type="evidence" value="ECO:0007669"/>
    <property type="project" value="TreeGrafter"/>
</dbReference>
<dbReference type="Pfam" id="PF00551">
    <property type="entry name" value="Formyl_trans_N"/>
    <property type="match status" value="1"/>
</dbReference>
<proteinExistence type="predicted"/>
<protein>
    <submittedName>
        <fullName evidence="3">Formyltransferase</fullName>
    </submittedName>
</protein>
<feature type="domain" description="Formyl transferase C-terminal" evidence="2">
    <location>
        <begin position="203"/>
        <end position="283"/>
    </location>
</feature>
<comment type="caution">
    <text evidence="3">The sequence shown here is derived from an EMBL/GenBank/DDBJ whole genome shotgun (WGS) entry which is preliminary data.</text>
</comment>
<evidence type="ECO:0000259" key="1">
    <source>
        <dbReference type="Pfam" id="PF00551"/>
    </source>
</evidence>
<dbReference type="RefSeq" id="WP_107941022.1">
    <property type="nucleotide sequence ID" value="NZ_QANS01000005.1"/>
</dbReference>
<dbReference type="InterPro" id="IPR005793">
    <property type="entry name" value="Formyl_trans_C"/>
</dbReference>
<keyword evidence="4" id="KW-1185">Reference proteome</keyword>
<dbReference type="CDD" id="cd08702">
    <property type="entry name" value="Arna_FMT_C"/>
    <property type="match status" value="1"/>
</dbReference>
<dbReference type="PANTHER" id="PTHR11138">
    <property type="entry name" value="METHIONYL-TRNA FORMYLTRANSFERASE"/>
    <property type="match status" value="1"/>
</dbReference>
<dbReference type="InterPro" id="IPR011034">
    <property type="entry name" value="Formyl_transferase-like_C_sf"/>
</dbReference>
<dbReference type="NCBIfam" id="NF005414">
    <property type="entry name" value="PRK06988.1"/>
    <property type="match status" value="1"/>
</dbReference>
<feature type="domain" description="Formyl transferase N-terminal" evidence="1">
    <location>
        <begin position="26"/>
        <end position="177"/>
    </location>
</feature>
<dbReference type="GO" id="GO:0004479">
    <property type="term" value="F:methionyl-tRNA formyltransferase activity"/>
    <property type="evidence" value="ECO:0007669"/>
    <property type="project" value="TreeGrafter"/>
</dbReference>
<keyword evidence="3" id="KW-0808">Transferase</keyword>
<reference evidence="3 4" key="1">
    <citation type="submission" date="2018-04" db="EMBL/GenBank/DDBJ databases">
        <title>Novel species isolated from glacier.</title>
        <authorList>
            <person name="Liu Q."/>
            <person name="Xin Y.-H."/>
        </authorList>
    </citation>
    <scope>NUCLEOTIDE SEQUENCE [LARGE SCALE GENOMIC DNA]</scope>
    <source>
        <strain evidence="3 4">GT1R17</strain>
    </source>
</reference>
<dbReference type="OrthoDB" id="9802815at2"/>
<dbReference type="SUPFAM" id="SSF50486">
    <property type="entry name" value="FMT C-terminal domain-like"/>
    <property type="match status" value="1"/>
</dbReference>
<gene>
    <name evidence="3" type="ORF">CJD38_14215</name>
</gene>
<sequence>MTSAVVFAYHNVGVRCLSVLLAQGIDVKLVVTHEDAAGENIWFSSVKSLAQERGIPVVTPVDPHDAATMALLKAASPDFLFSFYYRSMLKPAILEIPRRGGFNMHGSLLPKYRGRVPINWAVIHGETEAGATLHEMVEKPDAGRIVDQMAVPILPNDTAEEVFSKVLVAAEITLQRALPSLVDGSAKLQPMDLKQGSYFGGRKAEDGRIDWTQSAAAIHNLVRAVTHPYPGAFSDLRDGRLVIWRTLAVEQRSSGDPAIFCKNDQLFLRCADGATLRLLSAELDGVALTAGVFRSRFGNTEFALLA</sequence>
<accession>A0A2T5MDJ0</accession>
<dbReference type="EMBL" id="QANS01000005">
    <property type="protein sequence ID" value="PTU30650.1"/>
    <property type="molecule type" value="Genomic_DNA"/>
</dbReference>
<evidence type="ECO:0000259" key="2">
    <source>
        <dbReference type="Pfam" id="PF02911"/>
    </source>
</evidence>
<dbReference type="Proteomes" id="UP000244248">
    <property type="component" value="Unassembled WGS sequence"/>
</dbReference>
<dbReference type="InterPro" id="IPR036477">
    <property type="entry name" value="Formyl_transf_N_sf"/>
</dbReference>
<dbReference type="InterPro" id="IPR002376">
    <property type="entry name" value="Formyl_transf_N"/>
</dbReference>
<dbReference type="Gene3D" id="3.40.50.12230">
    <property type="match status" value="1"/>
</dbReference>
<evidence type="ECO:0000313" key="3">
    <source>
        <dbReference type="EMBL" id="PTU30650.1"/>
    </source>
</evidence>
<dbReference type="PANTHER" id="PTHR11138:SF5">
    <property type="entry name" value="METHIONYL-TRNA FORMYLTRANSFERASE, MITOCHONDRIAL"/>
    <property type="match status" value="1"/>
</dbReference>
<evidence type="ECO:0000313" key="4">
    <source>
        <dbReference type="Proteomes" id="UP000244248"/>
    </source>
</evidence>